<name>A0ABQ1EZY7_9BACL</name>
<keyword evidence="3" id="KW-1185">Reference proteome</keyword>
<organism evidence="2 3">
    <name type="scientific">Paenibacillus marchantiophytorum</name>
    <dbReference type="NCBI Taxonomy" id="1619310"/>
    <lineage>
        <taxon>Bacteria</taxon>
        <taxon>Bacillati</taxon>
        <taxon>Bacillota</taxon>
        <taxon>Bacilli</taxon>
        <taxon>Bacillales</taxon>
        <taxon>Paenibacillaceae</taxon>
        <taxon>Paenibacillus</taxon>
    </lineage>
</organism>
<comment type="caution">
    <text evidence="2">The sequence shown here is derived from an EMBL/GenBank/DDBJ whole genome shotgun (WGS) entry which is preliminary data.</text>
</comment>
<dbReference type="Gene3D" id="3.40.50.300">
    <property type="entry name" value="P-loop containing nucleotide triphosphate hydrolases"/>
    <property type="match status" value="1"/>
</dbReference>
<gene>
    <name evidence="2" type="ORF">GCM10008018_47130</name>
</gene>
<accession>A0ABQ1EZY7</accession>
<dbReference type="Proteomes" id="UP000615455">
    <property type="component" value="Unassembled WGS sequence"/>
</dbReference>
<sequence>MLPITVADNLAIISKLHQRAFDQRLAADLMGQVGLGDLDWSQKAADLSGGQKQRVQLVRSMLLGSDLLLLDEATSALDTQSKQAVETTLMKWHEQRGTALVWVTHEPQQARRVGNHYWHLQGGALTEVKEEDAFVKSDSMLSEGGA</sequence>
<dbReference type="InterPro" id="IPR027417">
    <property type="entry name" value="P-loop_NTPase"/>
</dbReference>
<protein>
    <recommendedName>
        <fullName evidence="1">ABC transporter domain-containing protein</fullName>
    </recommendedName>
</protein>
<evidence type="ECO:0000259" key="1">
    <source>
        <dbReference type="Pfam" id="PF00005"/>
    </source>
</evidence>
<evidence type="ECO:0000313" key="2">
    <source>
        <dbReference type="EMBL" id="GFZ95358.1"/>
    </source>
</evidence>
<dbReference type="PANTHER" id="PTHR43119:SF1">
    <property type="entry name" value="ABC TRANSPORTER DOMAIN-CONTAINING PROTEIN"/>
    <property type="match status" value="1"/>
</dbReference>
<evidence type="ECO:0000313" key="3">
    <source>
        <dbReference type="Proteomes" id="UP000615455"/>
    </source>
</evidence>
<dbReference type="PANTHER" id="PTHR43119">
    <property type="entry name" value="ABC TRANSPORT PROTEIN ATP-BINDING COMPONENT-RELATED"/>
    <property type="match status" value="1"/>
</dbReference>
<proteinExistence type="predicted"/>
<dbReference type="Pfam" id="PF00005">
    <property type="entry name" value="ABC_tran"/>
    <property type="match status" value="1"/>
</dbReference>
<feature type="domain" description="ABC transporter" evidence="1">
    <location>
        <begin position="6"/>
        <end position="75"/>
    </location>
</feature>
<dbReference type="SUPFAM" id="SSF52540">
    <property type="entry name" value="P-loop containing nucleoside triphosphate hydrolases"/>
    <property type="match status" value="1"/>
</dbReference>
<reference evidence="3" key="1">
    <citation type="journal article" date="2019" name="Int. J. Syst. Evol. Microbiol.">
        <title>The Global Catalogue of Microorganisms (GCM) 10K type strain sequencing project: providing services to taxonomists for standard genome sequencing and annotation.</title>
        <authorList>
            <consortium name="The Broad Institute Genomics Platform"/>
            <consortium name="The Broad Institute Genome Sequencing Center for Infectious Disease"/>
            <person name="Wu L."/>
            <person name="Ma J."/>
        </authorList>
    </citation>
    <scope>NUCLEOTIDE SEQUENCE [LARGE SCALE GENOMIC DNA]</scope>
    <source>
        <strain evidence="3">CGMCC 1.15043</strain>
    </source>
</reference>
<dbReference type="InterPro" id="IPR003439">
    <property type="entry name" value="ABC_transporter-like_ATP-bd"/>
</dbReference>
<dbReference type="EMBL" id="BMHE01000029">
    <property type="protein sequence ID" value="GFZ95358.1"/>
    <property type="molecule type" value="Genomic_DNA"/>
</dbReference>